<keyword evidence="1" id="KW-0812">Transmembrane</keyword>
<organism evidence="2 3">
    <name type="scientific">Actinocatenispora rupis</name>
    <dbReference type="NCBI Taxonomy" id="519421"/>
    <lineage>
        <taxon>Bacteria</taxon>
        <taxon>Bacillati</taxon>
        <taxon>Actinomycetota</taxon>
        <taxon>Actinomycetes</taxon>
        <taxon>Micromonosporales</taxon>
        <taxon>Micromonosporaceae</taxon>
        <taxon>Actinocatenispora</taxon>
    </lineage>
</organism>
<evidence type="ECO:0000313" key="2">
    <source>
        <dbReference type="EMBL" id="GID12003.1"/>
    </source>
</evidence>
<dbReference type="RefSeq" id="WP_203657998.1">
    <property type="nucleotide sequence ID" value="NZ_BAAAZM010000028.1"/>
</dbReference>
<keyword evidence="1" id="KW-1133">Transmembrane helix</keyword>
<dbReference type="AlphaFoldDB" id="A0A8J3JBY5"/>
<keyword evidence="3" id="KW-1185">Reference proteome</keyword>
<feature type="transmembrane region" description="Helical" evidence="1">
    <location>
        <begin position="52"/>
        <end position="71"/>
    </location>
</feature>
<gene>
    <name evidence="2" type="ORF">Aru02nite_28920</name>
</gene>
<feature type="transmembrane region" description="Helical" evidence="1">
    <location>
        <begin position="21"/>
        <end position="46"/>
    </location>
</feature>
<protein>
    <submittedName>
        <fullName evidence="2">Uncharacterized protein</fullName>
    </submittedName>
</protein>
<reference evidence="2" key="1">
    <citation type="submission" date="2021-01" db="EMBL/GenBank/DDBJ databases">
        <title>Whole genome shotgun sequence of Actinocatenispora rupis NBRC 107355.</title>
        <authorList>
            <person name="Komaki H."/>
            <person name="Tamura T."/>
        </authorList>
    </citation>
    <scope>NUCLEOTIDE SEQUENCE</scope>
    <source>
        <strain evidence="2">NBRC 107355</strain>
    </source>
</reference>
<comment type="caution">
    <text evidence="2">The sequence shown here is derived from an EMBL/GenBank/DDBJ whole genome shotgun (WGS) entry which is preliminary data.</text>
</comment>
<dbReference type="Proteomes" id="UP000612808">
    <property type="component" value="Unassembled WGS sequence"/>
</dbReference>
<proteinExistence type="predicted"/>
<evidence type="ECO:0000256" key="1">
    <source>
        <dbReference type="SAM" id="Phobius"/>
    </source>
</evidence>
<dbReference type="EMBL" id="BOMB01000016">
    <property type="protein sequence ID" value="GID12003.1"/>
    <property type="molecule type" value="Genomic_DNA"/>
</dbReference>
<keyword evidence="1" id="KW-0472">Membrane</keyword>
<evidence type="ECO:0000313" key="3">
    <source>
        <dbReference type="Proteomes" id="UP000612808"/>
    </source>
</evidence>
<name>A0A8J3JBY5_9ACTN</name>
<sequence>MAGTDLFSTMVRSIRRRTRHAVVVAVLAALSVAMLAGAAALQGYWYDLSLNVGASLVLVIATYLIFNPLFAELQAANIREHHRLDYSRFIHEVEHAHGRVDILETWTGLLEPPYLEGFLDAVRHAAGRGVAVKILLLDPDSNAAVQRTEELGGHDVRSAILTNLRDLYSFWRTVLDPEVRRLVDIRVYDAMPSVQLYRWDDKAFISFYPLGQLAYDTPQIEAFMATPWGEFVQNRFDEMWAARDTRRLDAFMTMRMALSHHGSALGDCRADFVLADGTFYVDTPVLVNHVVKLGRDGIMVRCDLPGASVTAAGYRVDPVVVEPQRGEIRDLFVLKYGHAPDVVIRLVPDGHAPAGILARDADNLV</sequence>
<accession>A0A8J3JBY5</accession>